<dbReference type="InterPro" id="IPR006212">
    <property type="entry name" value="Furin_repeat"/>
</dbReference>
<evidence type="ECO:0000259" key="5">
    <source>
        <dbReference type="SMART" id="SM00181"/>
    </source>
</evidence>
<feature type="domain" description="EGF-like" evidence="5">
    <location>
        <begin position="476"/>
        <end position="515"/>
    </location>
</feature>
<feature type="transmembrane region" description="Helical" evidence="4">
    <location>
        <begin position="174"/>
        <end position="197"/>
    </location>
</feature>
<dbReference type="SMART" id="SM00261">
    <property type="entry name" value="FU"/>
    <property type="match status" value="4"/>
</dbReference>
<keyword evidence="2" id="KW-0677">Repeat</keyword>
<dbReference type="EMBL" id="CAJJDN010000157">
    <property type="protein sequence ID" value="CAD8125174.1"/>
    <property type="molecule type" value="Genomic_DNA"/>
</dbReference>
<comment type="caution">
    <text evidence="6">The sequence shown here is derived from an EMBL/GenBank/DDBJ whole genome shotgun (WGS) entry which is preliminary data.</text>
</comment>
<dbReference type="AlphaFoldDB" id="A0A8S1RCX3"/>
<evidence type="ECO:0000313" key="6">
    <source>
        <dbReference type="EMBL" id="CAD8125174.1"/>
    </source>
</evidence>
<accession>A0A8S1RCX3</accession>
<sequence length="801" mass="92659">MYIMCLKLLHFRKYLYLMYFKNVHLVLIQIQHQSINYVFVQTDIMLIHHQIVNLVFILTQSVKQMVIIVQNVKLLLKSVLLLQILVFVLLINIQNNQQYHNLLQQLLHLLMVNLVHNHVIHIQEQQFIVQLVQILIKLLMDLINVNVILFFLKLLALNVQEVLITAQNAKINTIIQIMDGAFVILVMQTIITIILFLVKVLVQLVLQMILIVIVAQILIIKLMHLINAFVKTPTIQILQIHVPYVSYHVLYVILMDVQHVLILIKSQILLRVVFVDQDIMKQIQSVQNVKVHVKLVKSIKIIVQNLLIFIKLKLIINVYAMMDILKSIIFANNANLLVKDVKIQTIIVYHVQIQVMIQSIINVYANLDMDFQELIHQIVHFVNICLDCSSTVNTCLSWVDNNIFQLQQDKCVCKQGYFEQGTDCLQCSSQCFTCFEQSDKCLSCSDPNHILLQNDCQCKPGYYTDYSKQCLQCQIPCLTCNINQDFCTSCQDSYQLVEGQCICEEGYYILNFHCELCNQNCSKCNSYYVCTDCIDQYYLYDTQCLKCQIPCLSCFDAYTCKTCSDNYIMDNQGKCIKCIQNCEICIDSFSCIKCFDEFYYKNQECIPCSDQCLTCLNTNQFCTSCKDSKNIINKKTGTCQQMNNFWSEFDYDTLEEILLLQDIRCSENQLLIGYQCINQCGNGILNEQYEQCDDGNHIGGDGCSFLCIQEDSYQCINYVSSPSHCSFIKAPDFRLNVLTSQQNQTQIIELTFTQKVKILTNLSFEDWAIISIIPQSRSNINIVNITGLSTEFENLKILDYC</sequence>
<feature type="transmembrane region" description="Helical" evidence="4">
    <location>
        <begin position="204"/>
        <end position="224"/>
    </location>
</feature>
<dbReference type="NCBIfam" id="TIGR02232">
    <property type="entry name" value="myxo_disulf_rpt"/>
    <property type="match status" value="1"/>
</dbReference>
<feature type="transmembrane region" description="Helical" evidence="4">
    <location>
        <begin position="134"/>
        <end position="154"/>
    </location>
</feature>
<keyword evidence="4" id="KW-0472">Membrane</keyword>
<gene>
    <name evidence="6" type="ORF">PSON_ATCC_30995.1.T1570009</name>
</gene>
<protein>
    <recommendedName>
        <fullName evidence="5">EGF-like domain-containing protein</fullName>
    </recommendedName>
</protein>
<keyword evidence="3" id="KW-1015">Disulfide bond</keyword>
<dbReference type="PANTHER" id="PTHR15332">
    <property type="entry name" value="PROPROTEIN CONVERTASE SUBTILISIN_KEXIN TYPE 5-LIKE"/>
    <property type="match status" value="1"/>
</dbReference>
<dbReference type="SMART" id="SM00181">
    <property type="entry name" value="EGF"/>
    <property type="match status" value="3"/>
</dbReference>
<feature type="domain" description="EGF-like" evidence="5">
    <location>
        <begin position="546"/>
        <end position="576"/>
    </location>
</feature>
<evidence type="ECO:0000256" key="4">
    <source>
        <dbReference type="SAM" id="Phobius"/>
    </source>
</evidence>
<dbReference type="InterPro" id="IPR011936">
    <property type="entry name" value="Myxo_disulph_rpt"/>
</dbReference>
<proteinExistence type="predicted"/>
<dbReference type="PANTHER" id="PTHR15332:SF175">
    <property type="entry name" value="PROPROTEIN CONVERTASE SUBTILISIN_KEXIN TYPE 5-LIKE"/>
    <property type="match status" value="1"/>
</dbReference>
<keyword evidence="4" id="KW-0812">Transmembrane</keyword>
<feature type="domain" description="EGF-like" evidence="5">
    <location>
        <begin position="577"/>
        <end position="606"/>
    </location>
</feature>
<organism evidence="6 7">
    <name type="scientific">Paramecium sonneborni</name>
    <dbReference type="NCBI Taxonomy" id="65129"/>
    <lineage>
        <taxon>Eukaryota</taxon>
        <taxon>Sar</taxon>
        <taxon>Alveolata</taxon>
        <taxon>Ciliophora</taxon>
        <taxon>Intramacronucleata</taxon>
        <taxon>Oligohymenophorea</taxon>
        <taxon>Peniculida</taxon>
        <taxon>Parameciidae</taxon>
        <taxon>Paramecium</taxon>
    </lineage>
</organism>
<keyword evidence="1" id="KW-0732">Signal</keyword>
<evidence type="ECO:0000256" key="1">
    <source>
        <dbReference type="ARBA" id="ARBA00022729"/>
    </source>
</evidence>
<keyword evidence="4" id="KW-1133">Transmembrane helix</keyword>
<feature type="transmembrane region" description="Helical" evidence="4">
    <location>
        <begin position="244"/>
        <end position="264"/>
    </location>
</feature>
<feature type="transmembrane region" description="Helical" evidence="4">
    <location>
        <begin position="74"/>
        <end position="93"/>
    </location>
</feature>
<name>A0A8S1RCX3_9CILI</name>
<dbReference type="Proteomes" id="UP000692954">
    <property type="component" value="Unassembled WGS sequence"/>
</dbReference>
<dbReference type="InterPro" id="IPR000742">
    <property type="entry name" value="EGF"/>
</dbReference>
<keyword evidence="7" id="KW-1185">Reference proteome</keyword>
<evidence type="ECO:0000256" key="2">
    <source>
        <dbReference type="ARBA" id="ARBA00022737"/>
    </source>
</evidence>
<dbReference type="OrthoDB" id="536211at2759"/>
<reference evidence="6" key="1">
    <citation type="submission" date="2021-01" db="EMBL/GenBank/DDBJ databases">
        <authorList>
            <consortium name="Genoscope - CEA"/>
            <person name="William W."/>
        </authorList>
    </citation>
    <scope>NUCLEOTIDE SEQUENCE</scope>
</reference>
<evidence type="ECO:0000313" key="7">
    <source>
        <dbReference type="Proteomes" id="UP000692954"/>
    </source>
</evidence>
<evidence type="ECO:0000256" key="3">
    <source>
        <dbReference type="ARBA" id="ARBA00023157"/>
    </source>
</evidence>